<evidence type="ECO:0000256" key="7">
    <source>
        <dbReference type="ARBA" id="ARBA00022989"/>
    </source>
</evidence>
<dbReference type="Pfam" id="PF00512">
    <property type="entry name" value="HisKA"/>
    <property type="match status" value="1"/>
</dbReference>
<dbReference type="SMART" id="SM00388">
    <property type="entry name" value="HisKA"/>
    <property type="match status" value="1"/>
</dbReference>
<dbReference type="EMBL" id="FUYR01000001">
    <property type="protein sequence ID" value="SKB39959.1"/>
    <property type="molecule type" value="Genomic_DNA"/>
</dbReference>
<keyword evidence="4" id="KW-0808">Transferase</keyword>
<feature type="transmembrane region" description="Helical" evidence="8">
    <location>
        <begin position="12"/>
        <end position="30"/>
    </location>
</feature>
<evidence type="ECO:0000256" key="4">
    <source>
        <dbReference type="ARBA" id="ARBA00022679"/>
    </source>
</evidence>
<evidence type="ECO:0000313" key="10">
    <source>
        <dbReference type="EMBL" id="SKB39959.1"/>
    </source>
</evidence>
<feature type="transmembrane region" description="Helical" evidence="8">
    <location>
        <begin position="127"/>
        <end position="150"/>
    </location>
</feature>
<dbReference type="Gene3D" id="3.30.565.10">
    <property type="entry name" value="Histidine kinase-like ATPase, C-terminal domain"/>
    <property type="match status" value="1"/>
</dbReference>
<name>A0A1T5AYQ7_9SPHI</name>
<evidence type="ECO:0000256" key="5">
    <source>
        <dbReference type="ARBA" id="ARBA00022692"/>
    </source>
</evidence>
<dbReference type="GO" id="GO:0000155">
    <property type="term" value="F:phosphorelay sensor kinase activity"/>
    <property type="evidence" value="ECO:0007669"/>
    <property type="project" value="InterPro"/>
</dbReference>
<dbReference type="InterPro" id="IPR050428">
    <property type="entry name" value="TCS_sensor_his_kinase"/>
</dbReference>
<reference evidence="11" key="1">
    <citation type="submission" date="2017-02" db="EMBL/GenBank/DDBJ databases">
        <authorList>
            <person name="Varghese N."/>
            <person name="Submissions S."/>
        </authorList>
    </citation>
    <scope>NUCLEOTIDE SEQUENCE [LARGE SCALE GENOMIC DNA]</scope>
    <source>
        <strain evidence="11">DSM 22385</strain>
    </source>
</reference>
<dbReference type="CDD" id="cd00082">
    <property type="entry name" value="HisKA"/>
    <property type="match status" value="1"/>
</dbReference>
<evidence type="ECO:0000313" key="11">
    <source>
        <dbReference type="Proteomes" id="UP000189981"/>
    </source>
</evidence>
<evidence type="ECO:0000256" key="6">
    <source>
        <dbReference type="ARBA" id="ARBA00022777"/>
    </source>
</evidence>
<accession>A0A1T5AYQ7</accession>
<keyword evidence="3" id="KW-0597">Phosphoprotein</keyword>
<dbReference type="SUPFAM" id="SSF55874">
    <property type="entry name" value="ATPase domain of HSP90 chaperone/DNA topoisomerase II/histidine kinase"/>
    <property type="match status" value="1"/>
</dbReference>
<keyword evidence="5 8" id="KW-0812">Transmembrane</keyword>
<dbReference type="Proteomes" id="UP000189981">
    <property type="component" value="Unassembled WGS sequence"/>
</dbReference>
<evidence type="ECO:0000256" key="8">
    <source>
        <dbReference type="SAM" id="Phobius"/>
    </source>
</evidence>
<comment type="catalytic activity">
    <reaction evidence="1">
        <text>ATP + protein L-histidine = ADP + protein N-phospho-L-histidine.</text>
        <dbReference type="EC" id="2.7.13.3"/>
    </reaction>
</comment>
<dbReference type="PROSITE" id="PS50109">
    <property type="entry name" value="HIS_KIN"/>
    <property type="match status" value="1"/>
</dbReference>
<evidence type="ECO:0000259" key="9">
    <source>
        <dbReference type="PROSITE" id="PS50109"/>
    </source>
</evidence>
<gene>
    <name evidence="10" type="ORF">SAMN05661099_1126</name>
</gene>
<dbReference type="InterPro" id="IPR003661">
    <property type="entry name" value="HisK_dim/P_dom"/>
</dbReference>
<keyword evidence="11" id="KW-1185">Reference proteome</keyword>
<dbReference type="RefSeq" id="WP_079701637.1">
    <property type="nucleotide sequence ID" value="NZ_FUYR01000001.1"/>
</dbReference>
<sequence length="412" mass="46792">MKLLTKTSLNQFWLSIIIIVITGIMLLFLLQREVSVEIEEQLEMQAAAIVHEIEAGRPVNSPMIQIISDDSPMLDQPRIFRDTLIFDQLQQKTEGYYYLTDNYIIKGQEYRIRVMTSHIGIDGYSKAIIYIFIIMALLLIICGSVMNYFVNRKIWQPFLTNLQRLKSYSVSSTEQLTLDRSNIHEFEEMNTVLIELAEKARAEYIALKEFTANASHEIQTPLSIIQSGLESISQFELQPEIAGYVVNAKEATSRLSKVNKSLLLLAKLENNDFPDKKKVDLSALLNEQIDRAEDLFSFKGLQLERQITYKEVYSSLFLLEVLISNLLSNIVAHAGQGTQVKISLTDAAMTFENGGEALTFPEGQLFARFGKGTDSNKGNGLGLSIVKQICLANGWEVKYHYADKMHVFKVFF</sequence>
<dbReference type="OrthoDB" id="1522504at2"/>
<dbReference type="InterPro" id="IPR005467">
    <property type="entry name" value="His_kinase_dom"/>
</dbReference>
<dbReference type="SUPFAM" id="SSF47384">
    <property type="entry name" value="Homodimeric domain of signal transducing histidine kinase"/>
    <property type="match status" value="1"/>
</dbReference>
<evidence type="ECO:0000256" key="1">
    <source>
        <dbReference type="ARBA" id="ARBA00000085"/>
    </source>
</evidence>
<keyword evidence="7 8" id="KW-1133">Transmembrane helix</keyword>
<dbReference type="GO" id="GO:0005886">
    <property type="term" value="C:plasma membrane"/>
    <property type="evidence" value="ECO:0007669"/>
    <property type="project" value="TreeGrafter"/>
</dbReference>
<dbReference type="InterPro" id="IPR036890">
    <property type="entry name" value="HATPase_C_sf"/>
</dbReference>
<dbReference type="EC" id="2.7.13.3" evidence="2"/>
<feature type="domain" description="Histidine kinase" evidence="9">
    <location>
        <begin position="213"/>
        <end position="412"/>
    </location>
</feature>
<dbReference type="STRING" id="572036.SAMN05661099_1126"/>
<keyword evidence="8" id="KW-0472">Membrane</keyword>
<dbReference type="PANTHER" id="PTHR45436">
    <property type="entry name" value="SENSOR HISTIDINE KINASE YKOH"/>
    <property type="match status" value="1"/>
</dbReference>
<protein>
    <recommendedName>
        <fullName evidence="2">histidine kinase</fullName>
        <ecNumber evidence="2">2.7.13.3</ecNumber>
    </recommendedName>
</protein>
<proteinExistence type="predicted"/>
<dbReference type="Gene3D" id="1.10.287.130">
    <property type="match status" value="1"/>
</dbReference>
<organism evidence="10 11">
    <name type="scientific">Daejeonella lutea</name>
    <dbReference type="NCBI Taxonomy" id="572036"/>
    <lineage>
        <taxon>Bacteria</taxon>
        <taxon>Pseudomonadati</taxon>
        <taxon>Bacteroidota</taxon>
        <taxon>Sphingobacteriia</taxon>
        <taxon>Sphingobacteriales</taxon>
        <taxon>Sphingobacteriaceae</taxon>
        <taxon>Daejeonella</taxon>
    </lineage>
</organism>
<dbReference type="AlphaFoldDB" id="A0A1T5AYQ7"/>
<dbReference type="InterPro" id="IPR003594">
    <property type="entry name" value="HATPase_dom"/>
</dbReference>
<keyword evidence="6 10" id="KW-0418">Kinase</keyword>
<evidence type="ECO:0000256" key="3">
    <source>
        <dbReference type="ARBA" id="ARBA00022553"/>
    </source>
</evidence>
<dbReference type="InterPro" id="IPR036097">
    <property type="entry name" value="HisK_dim/P_sf"/>
</dbReference>
<dbReference type="PANTHER" id="PTHR45436:SF5">
    <property type="entry name" value="SENSOR HISTIDINE KINASE TRCS"/>
    <property type="match status" value="1"/>
</dbReference>
<dbReference type="Pfam" id="PF02518">
    <property type="entry name" value="HATPase_c"/>
    <property type="match status" value="1"/>
</dbReference>
<evidence type="ECO:0000256" key="2">
    <source>
        <dbReference type="ARBA" id="ARBA00012438"/>
    </source>
</evidence>